<evidence type="ECO:0000313" key="7">
    <source>
        <dbReference type="Proteomes" id="UP000649151"/>
    </source>
</evidence>
<organism evidence="6 7">
    <name type="scientific">Clostridium facile</name>
    <dbReference type="NCBI Taxonomy" id="2763035"/>
    <lineage>
        <taxon>Bacteria</taxon>
        <taxon>Bacillati</taxon>
        <taxon>Bacillota</taxon>
        <taxon>Clostridia</taxon>
        <taxon>Eubacteriales</taxon>
        <taxon>Clostridiaceae</taxon>
        <taxon>Clostridium</taxon>
    </lineage>
</organism>
<dbReference type="EC" id="2.3.1.51" evidence="4"/>
<keyword evidence="3 4" id="KW-0012">Acyltransferase</keyword>
<dbReference type="SUPFAM" id="SSF69593">
    <property type="entry name" value="Glycerol-3-phosphate (1)-acyltransferase"/>
    <property type="match status" value="1"/>
</dbReference>
<dbReference type="GO" id="GO:0016746">
    <property type="term" value="F:acyltransferase activity"/>
    <property type="evidence" value="ECO:0007669"/>
    <property type="project" value="UniProtKB-KW"/>
</dbReference>
<dbReference type="EMBL" id="JACOQK010000001">
    <property type="protein sequence ID" value="MBC5786622.1"/>
    <property type="molecule type" value="Genomic_DNA"/>
</dbReference>
<comment type="caution">
    <text evidence="6">The sequence shown here is derived from an EMBL/GenBank/DDBJ whole genome shotgun (WGS) entry which is preliminary data.</text>
</comment>
<keyword evidence="4" id="KW-0444">Lipid biosynthesis</keyword>
<protein>
    <recommendedName>
        <fullName evidence="4">1-acyl-sn-glycerol-3-phosphate acyltransferase</fullName>
        <ecNumber evidence="4">2.3.1.51</ecNumber>
    </recommendedName>
</protein>
<feature type="domain" description="Phospholipid/glycerol acyltransferase" evidence="5">
    <location>
        <begin position="34"/>
        <end position="147"/>
    </location>
</feature>
<dbReference type="Pfam" id="PF01553">
    <property type="entry name" value="Acyltransferase"/>
    <property type="match status" value="1"/>
</dbReference>
<name>A0ABR7INB9_9CLOT</name>
<dbReference type="InterPro" id="IPR004552">
    <property type="entry name" value="AGP_acyltrans"/>
</dbReference>
<dbReference type="Proteomes" id="UP000649151">
    <property type="component" value="Unassembled WGS sequence"/>
</dbReference>
<keyword evidence="7" id="KW-1185">Reference proteome</keyword>
<dbReference type="SMART" id="SM00563">
    <property type="entry name" value="PlsC"/>
    <property type="match status" value="1"/>
</dbReference>
<dbReference type="PANTHER" id="PTHR10434">
    <property type="entry name" value="1-ACYL-SN-GLYCEROL-3-PHOSPHATE ACYLTRANSFERASE"/>
    <property type="match status" value="1"/>
</dbReference>
<keyword evidence="2 4" id="KW-0808">Transferase</keyword>
<keyword evidence="4" id="KW-0594">Phospholipid biosynthesis</keyword>
<comment type="domain">
    <text evidence="4">The HXXXXD motif is essential for acyltransferase activity and may constitute the binding site for the phosphate moiety of the glycerol-3-phosphate.</text>
</comment>
<sequence length="198" mass="21937">MGFYEFGQKVLNVLFPIFYRIKVEGIENVPDHGFIMVCNHQSYLDPPLLALKLKKRRLTFMAKEELFHKPILAPIIRKLGAFPVSRGKGDTAAFDQALETIKEGKILALFPEGTRSKTGELLKPKSGAAMIACKTGAVVVPAAITYSTLKHRPGTKVTIRYGTPIPSEDLHLGEQPAPAEIKAASRMIMDHIAELHYQ</sequence>
<keyword evidence="4" id="KW-1208">Phospholipid metabolism</keyword>
<dbReference type="CDD" id="cd07989">
    <property type="entry name" value="LPLAT_AGPAT-like"/>
    <property type="match status" value="1"/>
</dbReference>
<gene>
    <name evidence="6" type="ORF">H8Z77_01090</name>
</gene>
<comment type="similarity">
    <text evidence="1 4">Belongs to the 1-acyl-sn-glycerol-3-phosphate acyltransferase family.</text>
</comment>
<keyword evidence="4" id="KW-0443">Lipid metabolism</keyword>
<reference evidence="6 7" key="1">
    <citation type="submission" date="2020-08" db="EMBL/GenBank/DDBJ databases">
        <title>Genome public.</title>
        <authorList>
            <person name="Liu C."/>
            <person name="Sun Q."/>
        </authorList>
    </citation>
    <scope>NUCLEOTIDE SEQUENCE [LARGE SCALE GENOMIC DNA]</scope>
    <source>
        <strain evidence="6 7">NSJ-27</strain>
    </source>
</reference>
<evidence type="ECO:0000256" key="3">
    <source>
        <dbReference type="ARBA" id="ARBA00023315"/>
    </source>
</evidence>
<evidence type="ECO:0000256" key="4">
    <source>
        <dbReference type="RuleBase" id="RU361267"/>
    </source>
</evidence>
<dbReference type="RefSeq" id="WP_069988248.1">
    <property type="nucleotide sequence ID" value="NZ_JACOQK010000001.1"/>
</dbReference>
<evidence type="ECO:0000313" key="6">
    <source>
        <dbReference type="EMBL" id="MBC5786622.1"/>
    </source>
</evidence>
<evidence type="ECO:0000256" key="1">
    <source>
        <dbReference type="ARBA" id="ARBA00008655"/>
    </source>
</evidence>
<evidence type="ECO:0000259" key="5">
    <source>
        <dbReference type="SMART" id="SM00563"/>
    </source>
</evidence>
<proteinExistence type="inferred from homology"/>
<dbReference type="NCBIfam" id="TIGR00530">
    <property type="entry name" value="AGP_acyltrn"/>
    <property type="match status" value="1"/>
</dbReference>
<dbReference type="InterPro" id="IPR002123">
    <property type="entry name" value="Plipid/glycerol_acylTrfase"/>
</dbReference>
<comment type="catalytic activity">
    <reaction evidence="4">
        <text>a 1-acyl-sn-glycero-3-phosphate + an acyl-CoA = a 1,2-diacyl-sn-glycero-3-phosphate + CoA</text>
        <dbReference type="Rhea" id="RHEA:19709"/>
        <dbReference type="ChEBI" id="CHEBI:57287"/>
        <dbReference type="ChEBI" id="CHEBI:57970"/>
        <dbReference type="ChEBI" id="CHEBI:58342"/>
        <dbReference type="ChEBI" id="CHEBI:58608"/>
        <dbReference type="EC" id="2.3.1.51"/>
    </reaction>
</comment>
<dbReference type="PANTHER" id="PTHR10434:SF11">
    <property type="entry name" value="1-ACYL-SN-GLYCEROL-3-PHOSPHATE ACYLTRANSFERASE"/>
    <property type="match status" value="1"/>
</dbReference>
<accession>A0ABR7INB9</accession>
<evidence type="ECO:0000256" key="2">
    <source>
        <dbReference type="ARBA" id="ARBA00022679"/>
    </source>
</evidence>